<proteinExistence type="predicted"/>
<evidence type="ECO:0000313" key="2">
    <source>
        <dbReference type="Proteomes" id="UP000192408"/>
    </source>
</evidence>
<keyword evidence="2" id="KW-1185">Reference proteome</keyword>
<dbReference type="AlphaFoldDB" id="A0A1W1UKC8"/>
<dbReference type="STRING" id="1122938.SAMN05660772_01865"/>
<reference evidence="2" key="1">
    <citation type="submission" date="2017-04" db="EMBL/GenBank/DDBJ databases">
        <authorList>
            <person name="Varghese N."/>
            <person name="Submissions S."/>
        </authorList>
    </citation>
    <scope>NUCLEOTIDE SEQUENCE [LARGE SCALE GENOMIC DNA]</scope>
    <source>
        <strain evidence="2">DSM 23072</strain>
    </source>
</reference>
<evidence type="ECO:0000313" key="1">
    <source>
        <dbReference type="EMBL" id="SMB81473.1"/>
    </source>
</evidence>
<name>A0A1W1UKC8_9PAST</name>
<protein>
    <submittedName>
        <fullName evidence="1">Uncharacterized protein</fullName>
    </submittedName>
</protein>
<dbReference type="RefSeq" id="WP_084256208.1">
    <property type="nucleotide sequence ID" value="NZ_FWWV01000006.1"/>
</dbReference>
<gene>
    <name evidence="1" type="ORF">SAMN05660772_01865</name>
</gene>
<accession>A0A1W1UKC8</accession>
<dbReference type="EMBL" id="FWWV01000006">
    <property type="protein sequence ID" value="SMB81473.1"/>
    <property type="molecule type" value="Genomic_DNA"/>
</dbReference>
<organism evidence="1 2">
    <name type="scientific">Pasteurella testudinis DSM 23072</name>
    <dbReference type="NCBI Taxonomy" id="1122938"/>
    <lineage>
        <taxon>Bacteria</taxon>
        <taxon>Pseudomonadati</taxon>
        <taxon>Pseudomonadota</taxon>
        <taxon>Gammaproteobacteria</taxon>
        <taxon>Pasteurellales</taxon>
        <taxon>Pasteurellaceae</taxon>
        <taxon>Pasteurella</taxon>
    </lineage>
</organism>
<dbReference type="Proteomes" id="UP000192408">
    <property type="component" value="Unassembled WGS sequence"/>
</dbReference>
<sequence>MTKPNKSNYLYQVRPHPKYGWLVEVYSYKTKRWIARKHVANEELAEAARRRFVEMYDGELAAVIRNSDDSSLQWGKISDARKKKLRERTVL</sequence>